<sequence>MLYTFLVGFMLVVDSVFPQSLHSPTSDLCHNRNVSCSSQFAEFYEEELYELEDLCYMYQYENAKECRNYKSKPWNRDNITYHLGSTQLSTYLFVDKNYRMTAINVTFHNISWFDNLMWFQQYALEPLSDPQSCRMFSLSRAVSFTSTLHYDCVWSLRDYEDKNYTFQSLAFNPNLTEYQVITKYVFKVPNSDRIGKFHTTKFYPGSAGPTYPILICIVGSVVLTPILILIFFLLRRQLHPPDEPEKPPPKVLVIYNVNCGYHVKVVKELMNYLQDICNIEVLLDEQSIPDSDTKDPMKWYFNAFHSAQYVIVFASPPNTSTKISTSIYLGMEAYAVSLLRHRLVQIPCMTRFLSVMLPYCSPDALPMEAKNFTKFLLLDDLDKLIIFLKEDRLPFFPLHVEGGKKDLPSKAPQLLEYIQEATRASQMPPEFKTASELNHIKVDQLRRVDEKETLIKRDEDRESTSKVVRVGIEQLNLLGGGNGESSGKSRSRRKSDKNVISVEDLNLL</sequence>
<evidence type="ECO:0000256" key="1">
    <source>
        <dbReference type="SAM" id="Phobius"/>
    </source>
</evidence>
<protein>
    <submittedName>
        <fullName evidence="5">Uncharacterized protein LOC103515531</fullName>
    </submittedName>
</protein>
<feature type="transmembrane region" description="Helical" evidence="1">
    <location>
        <begin position="211"/>
        <end position="234"/>
    </location>
</feature>
<feature type="signal peptide" evidence="2">
    <location>
        <begin position="1"/>
        <end position="18"/>
    </location>
</feature>
<keyword evidence="1" id="KW-0812">Transmembrane</keyword>
<reference evidence="5" key="1">
    <citation type="submission" date="2025-08" db="UniProtKB">
        <authorList>
            <consortium name="RefSeq"/>
        </authorList>
    </citation>
    <scope>IDENTIFICATION</scope>
</reference>
<dbReference type="KEGG" id="dci:103515531"/>
<evidence type="ECO:0000256" key="2">
    <source>
        <dbReference type="SAM" id="SignalP"/>
    </source>
</evidence>
<keyword evidence="1" id="KW-1133">Transmembrane helix</keyword>
<dbReference type="AlphaFoldDB" id="A0A3Q0JAM1"/>
<evidence type="ECO:0000259" key="3">
    <source>
        <dbReference type="PROSITE" id="PS51534"/>
    </source>
</evidence>
<dbReference type="Pfam" id="PF08357">
    <property type="entry name" value="SEFIR"/>
    <property type="match status" value="1"/>
</dbReference>
<keyword evidence="2" id="KW-0732">Signal</keyword>
<feature type="domain" description="SEFIR" evidence="3">
    <location>
        <begin position="248"/>
        <end position="386"/>
    </location>
</feature>
<dbReference type="Proteomes" id="UP000079169">
    <property type="component" value="Unplaced"/>
</dbReference>
<dbReference type="InterPro" id="IPR013568">
    <property type="entry name" value="SEFIR_dom"/>
</dbReference>
<name>A0A3Q0JAM1_DIACI</name>
<keyword evidence="4" id="KW-1185">Reference proteome</keyword>
<keyword evidence="1" id="KW-0472">Membrane</keyword>
<dbReference type="Gene3D" id="3.40.50.11530">
    <property type="match status" value="1"/>
</dbReference>
<evidence type="ECO:0000313" key="5">
    <source>
        <dbReference type="RefSeq" id="XP_026684003.1"/>
    </source>
</evidence>
<dbReference type="PROSITE" id="PS51534">
    <property type="entry name" value="SEFIR"/>
    <property type="match status" value="1"/>
</dbReference>
<organism evidence="4 5">
    <name type="scientific">Diaphorina citri</name>
    <name type="common">Asian citrus psyllid</name>
    <dbReference type="NCBI Taxonomy" id="121845"/>
    <lineage>
        <taxon>Eukaryota</taxon>
        <taxon>Metazoa</taxon>
        <taxon>Ecdysozoa</taxon>
        <taxon>Arthropoda</taxon>
        <taxon>Hexapoda</taxon>
        <taxon>Insecta</taxon>
        <taxon>Pterygota</taxon>
        <taxon>Neoptera</taxon>
        <taxon>Paraneoptera</taxon>
        <taxon>Hemiptera</taxon>
        <taxon>Sternorrhyncha</taxon>
        <taxon>Psylloidea</taxon>
        <taxon>Psyllidae</taxon>
        <taxon>Diaphorininae</taxon>
        <taxon>Diaphorina</taxon>
    </lineage>
</organism>
<gene>
    <name evidence="5" type="primary">LOC103515531</name>
</gene>
<proteinExistence type="predicted"/>
<dbReference type="GeneID" id="103515531"/>
<feature type="chain" id="PRO_5018249798" evidence="2">
    <location>
        <begin position="19"/>
        <end position="508"/>
    </location>
</feature>
<accession>A0A3Q0JAM1</accession>
<dbReference type="PaxDb" id="121845-A0A3Q0JAM1"/>
<dbReference type="RefSeq" id="XP_026684003.1">
    <property type="nucleotide sequence ID" value="XM_026828202.1"/>
</dbReference>
<evidence type="ECO:0000313" key="4">
    <source>
        <dbReference type="Proteomes" id="UP000079169"/>
    </source>
</evidence>